<keyword evidence="3 5" id="KW-1133">Transmembrane helix</keyword>
<evidence type="ECO:0000256" key="3">
    <source>
        <dbReference type="ARBA" id="ARBA00022989"/>
    </source>
</evidence>
<comment type="subcellular location">
    <subcellularLocation>
        <location evidence="1">Membrane</location>
        <topology evidence="1">Multi-pass membrane protein</topology>
    </subcellularLocation>
</comment>
<evidence type="ECO:0000259" key="6">
    <source>
        <dbReference type="Pfam" id="PF04893"/>
    </source>
</evidence>
<evidence type="ECO:0000256" key="5">
    <source>
        <dbReference type="SAM" id="Phobius"/>
    </source>
</evidence>
<reference evidence="7 8" key="1">
    <citation type="submission" date="2020-08" db="EMBL/GenBank/DDBJ databases">
        <title>Genomic Encyclopedia of Type Strains, Phase IV (KMG-IV): sequencing the most valuable type-strain genomes for metagenomic binning, comparative biology and taxonomic classification.</title>
        <authorList>
            <person name="Goeker M."/>
        </authorList>
    </citation>
    <scope>NUCLEOTIDE SEQUENCE [LARGE SCALE GENOMIC DNA]</scope>
    <source>
        <strain evidence="7 8">DSM 14878</strain>
    </source>
</reference>
<dbReference type="Pfam" id="PF04893">
    <property type="entry name" value="Yip1"/>
    <property type="match status" value="1"/>
</dbReference>
<feature type="transmembrane region" description="Helical" evidence="5">
    <location>
        <begin position="171"/>
        <end position="204"/>
    </location>
</feature>
<feature type="transmembrane region" description="Helical" evidence="5">
    <location>
        <begin position="78"/>
        <end position="106"/>
    </location>
</feature>
<feature type="domain" description="Yip1" evidence="6">
    <location>
        <begin position="22"/>
        <end position="186"/>
    </location>
</feature>
<evidence type="ECO:0000256" key="2">
    <source>
        <dbReference type="ARBA" id="ARBA00022692"/>
    </source>
</evidence>
<sequence>MTEPTTPPTQPAVDPALIARVKGIILQPKTEWARIDGEFATTRSLFTRYAMILAAIGPICSLIGGQLLPLFGTPMSILGALLIAVVSYMLSLVAVYLLGLIINALAPSFGGTSDPVQAMKVAVYSYTAAWLVGVFGLIPMLGVLAILGLYSFYLLYLGLPMLMKVPADKAIGYFIVTVILGLVMSFIISAIVGTIGASFVVAGAGMAAITGGY</sequence>
<evidence type="ECO:0000256" key="1">
    <source>
        <dbReference type="ARBA" id="ARBA00004141"/>
    </source>
</evidence>
<keyword evidence="4 5" id="KW-0472">Membrane</keyword>
<name>A0A7W6A164_9CAUL</name>
<feature type="transmembrane region" description="Helical" evidence="5">
    <location>
        <begin position="49"/>
        <end position="71"/>
    </location>
</feature>
<protein>
    <recommendedName>
        <fullName evidence="6">Yip1 domain-containing protein</fullName>
    </recommendedName>
</protein>
<dbReference type="RefSeq" id="WP_183195557.1">
    <property type="nucleotide sequence ID" value="NZ_JACIDA010000001.1"/>
</dbReference>
<dbReference type="AlphaFoldDB" id="A0A7W6A164"/>
<evidence type="ECO:0000256" key="4">
    <source>
        <dbReference type="ARBA" id="ARBA00023136"/>
    </source>
</evidence>
<proteinExistence type="predicted"/>
<evidence type="ECO:0000313" key="8">
    <source>
        <dbReference type="Proteomes" id="UP000532936"/>
    </source>
</evidence>
<dbReference type="GO" id="GO:0016020">
    <property type="term" value="C:membrane"/>
    <property type="evidence" value="ECO:0007669"/>
    <property type="project" value="UniProtKB-SubCell"/>
</dbReference>
<gene>
    <name evidence="7" type="ORF">GGR11_000863</name>
</gene>
<comment type="caution">
    <text evidence="7">The sequence shown here is derived from an EMBL/GenBank/DDBJ whole genome shotgun (WGS) entry which is preliminary data.</text>
</comment>
<dbReference type="InterPro" id="IPR006977">
    <property type="entry name" value="Yip1_dom"/>
</dbReference>
<feature type="transmembrane region" description="Helical" evidence="5">
    <location>
        <begin position="126"/>
        <end position="159"/>
    </location>
</feature>
<organism evidence="7 8">
    <name type="scientific">Brevundimonas mediterranea</name>
    <dbReference type="NCBI Taxonomy" id="74329"/>
    <lineage>
        <taxon>Bacteria</taxon>
        <taxon>Pseudomonadati</taxon>
        <taxon>Pseudomonadota</taxon>
        <taxon>Alphaproteobacteria</taxon>
        <taxon>Caulobacterales</taxon>
        <taxon>Caulobacteraceae</taxon>
        <taxon>Brevundimonas</taxon>
    </lineage>
</organism>
<dbReference type="EMBL" id="JACIDA010000001">
    <property type="protein sequence ID" value="MBB3871349.1"/>
    <property type="molecule type" value="Genomic_DNA"/>
</dbReference>
<evidence type="ECO:0000313" key="7">
    <source>
        <dbReference type="EMBL" id="MBB3871349.1"/>
    </source>
</evidence>
<dbReference type="Proteomes" id="UP000532936">
    <property type="component" value="Unassembled WGS sequence"/>
</dbReference>
<accession>A0A7W6A164</accession>
<keyword evidence="2 5" id="KW-0812">Transmembrane</keyword>